<protein>
    <recommendedName>
        <fullName evidence="5">Actin-related protein 3</fullName>
    </recommendedName>
</protein>
<reference evidence="3 4" key="1">
    <citation type="journal article" date="2023" name="Commun. Biol.">
        <title>Reorganization of the ancestral sex-determining regions during the evolution of trioecy in Pleodorina starrii.</title>
        <authorList>
            <person name="Takahashi K."/>
            <person name="Suzuki S."/>
            <person name="Kawai-Toyooka H."/>
            <person name="Yamamoto K."/>
            <person name="Hamaji T."/>
            <person name="Ootsuki R."/>
            <person name="Yamaguchi H."/>
            <person name="Kawachi M."/>
            <person name="Higashiyama T."/>
            <person name="Nozaki H."/>
        </authorList>
    </citation>
    <scope>NUCLEOTIDE SEQUENCE [LARGE SCALE GENOMIC DNA]</scope>
    <source>
        <strain evidence="3 4">NIES-4479</strain>
    </source>
</reference>
<dbReference type="CDD" id="cd10221">
    <property type="entry name" value="ASKHA_NBD_Arp3-like"/>
    <property type="match status" value="1"/>
</dbReference>
<dbReference type="Proteomes" id="UP001165080">
    <property type="component" value="Unassembled WGS sequence"/>
</dbReference>
<evidence type="ECO:0000256" key="1">
    <source>
        <dbReference type="RuleBase" id="RU000487"/>
    </source>
</evidence>
<dbReference type="AlphaFoldDB" id="A0A9W6B902"/>
<feature type="compositionally biased region" description="Low complexity" evidence="2">
    <location>
        <begin position="192"/>
        <end position="216"/>
    </location>
</feature>
<dbReference type="Gene3D" id="3.90.640.10">
    <property type="entry name" value="Actin, Chain A, domain 4"/>
    <property type="match status" value="1"/>
</dbReference>
<dbReference type="SUPFAM" id="SSF53067">
    <property type="entry name" value="Actin-like ATPase domain"/>
    <property type="match status" value="2"/>
</dbReference>
<dbReference type="EMBL" id="BRXU01000001">
    <property type="protein sequence ID" value="GLC47861.1"/>
    <property type="molecule type" value="Genomic_DNA"/>
</dbReference>
<accession>A0A9W6B902</accession>
<organism evidence="3 4">
    <name type="scientific">Pleodorina starrii</name>
    <dbReference type="NCBI Taxonomy" id="330485"/>
    <lineage>
        <taxon>Eukaryota</taxon>
        <taxon>Viridiplantae</taxon>
        <taxon>Chlorophyta</taxon>
        <taxon>core chlorophytes</taxon>
        <taxon>Chlorophyceae</taxon>
        <taxon>CS clade</taxon>
        <taxon>Chlamydomonadales</taxon>
        <taxon>Volvocaceae</taxon>
        <taxon>Pleodorina</taxon>
    </lineage>
</organism>
<proteinExistence type="inferred from homology"/>
<gene>
    <name evidence="3" type="primary">PLEST000559</name>
    <name evidence="3" type="ORF">PLESTB_000033500</name>
</gene>
<dbReference type="SMART" id="SM00268">
    <property type="entry name" value="ACTIN"/>
    <property type="match status" value="1"/>
</dbReference>
<dbReference type="Pfam" id="PF00022">
    <property type="entry name" value="Actin"/>
    <property type="match status" value="1"/>
</dbReference>
<evidence type="ECO:0000313" key="3">
    <source>
        <dbReference type="EMBL" id="GLC47861.1"/>
    </source>
</evidence>
<comment type="similarity">
    <text evidence="1">Belongs to the actin family.</text>
</comment>
<evidence type="ECO:0000313" key="4">
    <source>
        <dbReference type="Proteomes" id="UP001165080"/>
    </source>
</evidence>
<dbReference type="FunFam" id="3.30.420.40:FF:000050">
    <property type="entry name" value="Actin, alpha skeletal muscle"/>
    <property type="match status" value="1"/>
</dbReference>
<feature type="region of interest" description="Disordered" evidence="2">
    <location>
        <begin position="191"/>
        <end position="216"/>
    </location>
</feature>
<name>A0A9W6B902_9CHLO</name>
<dbReference type="PANTHER" id="PTHR11937">
    <property type="entry name" value="ACTIN"/>
    <property type="match status" value="1"/>
</dbReference>
<comment type="caution">
    <text evidence="3">The sequence shown here is derived from an EMBL/GenBank/DDBJ whole genome shotgun (WGS) entry which is preliminary data.</text>
</comment>
<dbReference type="InterPro" id="IPR004000">
    <property type="entry name" value="Actin"/>
</dbReference>
<keyword evidence="4" id="KW-1185">Reference proteome</keyword>
<evidence type="ECO:0008006" key="5">
    <source>
        <dbReference type="Google" id="ProtNLM"/>
    </source>
</evidence>
<dbReference type="Gene3D" id="3.30.420.40">
    <property type="match status" value="3"/>
</dbReference>
<dbReference type="InterPro" id="IPR043129">
    <property type="entry name" value="ATPase_NBD"/>
</dbReference>
<sequence>MQPIWSVSRPAVVMDCGTGFSKIGFAGNAEPSFVIPTAVGPGASSAAGGSGGGAAAGLGSLRSGGGPLLGDLDFTIGEEALAAAQLAAAAAGTGGGGAGGLVFPVRQGVVADWDAMERFWQKCLFHYLRVDPEEHSVVVTEPPLNPPESREAMAEIMFESFNVAGLYVGVQAVLALYAGWATADRADREAARAASGPAPSSTSTSAPASTSTSAPTSAAHLTGTVVDVGEGVAHIIPVVDGFVLEGAIKSLPLAGRAVTGFVQQMLRERGEPVPPELSLDVCRRIKEGHCYVAPDMLREFGRYDRDPGKYHRGLKLPNPRTGTDFSVELGYERFLAPEVFFSPGMCPSAPPGTPSLPRAVDDVIQACPIDTRRALYGNVVLSGGSTMFKNFGRRLAADLTAATSRRLQPGATAIDISVRSHAMQRFAVWFGGSLVACDPHFGSVCHTREQYQEHGPSICRTNYVYRDA</sequence>
<evidence type="ECO:0000256" key="2">
    <source>
        <dbReference type="SAM" id="MobiDB-lite"/>
    </source>
</evidence>